<dbReference type="AlphaFoldDB" id="A0AAD7FRS6"/>
<protein>
    <recommendedName>
        <fullName evidence="4">F-box domain-containing protein</fullName>
    </recommendedName>
</protein>
<evidence type="ECO:0000256" key="1">
    <source>
        <dbReference type="SAM" id="Coils"/>
    </source>
</evidence>
<gene>
    <name evidence="2" type="ORF">FB45DRAFT_1024075</name>
</gene>
<feature type="coiled-coil region" evidence="1">
    <location>
        <begin position="13"/>
        <end position="40"/>
    </location>
</feature>
<dbReference type="Proteomes" id="UP001221142">
    <property type="component" value="Unassembled WGS sequence"/>
</dbReference>
<name>A0AAD7FRS6_9AGAR</name>
<evidence type="ECO:0008006" key="4">
    <source>
        <dbReference type="Google" id="ProtNLM"/>
    </source>
</evidence>
<sequence length="483" mass="55064">MLSNTHLALRSQVAELLQQISAQEMRLKKLRAEWQSLQLQLDAIIYPVSTLPPEIISEIFAHCLPAVLSGNDAVNTAEAPLLLLQICSQWRRVALSTPRLWARLAIEVQARFDCVSDIAKTWLNRAGNCPLSVRIEGPICDIKEFTAFSKAFRRHTREIRSLDLIVPRDDLETMDMHHVDFPVLRDLSIGLLGHEQFDDFFEDPIEMFHDVPLLDKVHLRHLPPDLIALAWQQLRKFTGEFYEFSDCTEALRLMPNLTECAFSVYQTSRDIYADEPLSHPEMRSFTLFRSGKRAPEPMACAADFLVVVTFPNLKTLELVEVGDYVPMDLHNFLTRSSPPLERIVVRPGMERGPGAVDLSSHTFRQSHLTEVEMWYPACDFTEQFFECIRDNTFAPGLEKICFHCRYRPDEDHAALVVEMAGNPVTERRRLVGVAQLRAFHVVAAAGTNLHLLKDLTDELRPFKILKEEGMDVFIGAEDGSNEV</sequence>
<proteinExistence type="predicted"/>
<dbReference type="Gene3D" id="1.20.1280.50">
    <property type="match status" value="1"/>
</dbReference>
<evidence type="ECO:0000313" key="3">
    <source>
        <dbReference type="Proteomes" id="UP001221142"/>
    </source>
</evidence>
<keyword evidence="1" id="KW-0175">Coiled coil</keyword>
<comment type="caution">
    <text evidence="2">The sequence shown here is derived from an EMBL/GenBank/DDBJ whole genome shotgun (WGS) entry which is preliminary data.</text>
</comment>
<accession>A0AAD7FRS6</accession>
<evidence type="ECO:0000313" key="2">
    <source>
        <dbReference type="EMBL" id="KAJ7639344.1"/>
    </source>
</evidence>
<dbReference type="EMBL" id="JARKIF010000005">
    <property type="protein sequence ID" value="KAJ7639344.1"/>
    <property type="molecule type" value="Genomic_DNA"/>
</dbReference>
<keyword evidence="3" id="KW-1185">Reference proteome</keyword>
<reference evidence="2" key="1">
    <citation type="submission" date="2023-03" db="EMBL/GenBank/DDBJ databases">
        <title>Massive genome expansion in bonnet fungi (Mycena s.s.) driven by repeated elements and novel gene families across ecological guilds.</title>
        <authorList>
            <consortium name="Lawrence Berkeley National Laboratory"/>
            <person name="Harder C.B."/>
            <person name="Miyauchi S."/>
            <person name="Viragh M."/>
            <person name="Kuo A."/>
            <person name="Thoen E."/>
            <person name="Andreopoulos B."/>
            <person name="Lu D."/>
            <person name="Skrede I."/>
            <person name="Drula E."/>
            <person name="Henrissat B."/>
            <person name="Morin E."/>
            <person name="Kohler A."/>
            <person name="Barry K."/>
            <person name="LaButti K."/>
            <person name="Morin E."/>
            <person name="Salamov A."/>
            <person name="Lipzen A."/>
            <person name="Mereny Z."/>
            <person name="Hegedus B."/>
            <person name="Baldrian P."/>
            <person name="Stursova M."/>
            <person name="Weitz H."/>
            <person name="Taylor A."/>
            <person name="Grigoriev I.V."/>
            <person name="Nagy L.G."/>
            <person name="Martin F."/>
            <person name="Kauserud H."/>
        </authorList>
    </citation>
    <scope>NUCLEOTIDE SEQUENCE</scope>
    <source>
        <strain evidence="2">9284</strain>
    </source>
</reference>
<organism evidence="2 3">
    <name type="scientific">Roridomyces roridus</name>
    <dbReference type="NCBI Taxonomy" id="1738132"/>
    <lineage>
        <taxon>Eukaryota</taxon>
        <taxon>Fungi</taxon>
        <taxon>Dikarya</taxon>
        <taxon>Basidiomycota</taxon>
        <taxon>Agaricomycotina</taxon>
        <taxon>Agaricomycetes</taxon>
        <taxon>Agaricomycetidae</taxon>
        <taxon>Agaricales</taxon>
        <taxon>Marasmiineae</taxon>
        <taxon>Mycenaceae</taxon>
        <taxon>Roridomyces</taxon>
    </lineage>
</organism>